<organism evidence="2 3">
    <name type="scientific">Sphingomonas hylomeconis</name>
    <dbReference type="NCBI Taxonomy" id="1395958"/>
    <lineage>
        <taxon>Bacteria</taxon>
        <taxon>Pseudomonadati</taxon>
        <taxon>Pseudomonadota</taxon>
        <taxon>Alphaproteobacteria</taxon>
        <taxon>Sphingomonadales</taxon>
        <taxon>Sphingomonadaceae</taxon>
        <taxon>Sphingomonas</taxon>
    </lineage>
</organism>
<dbReference type="PANTHER" id="PTHR21015">
    <property type="entry name" value="UDP-N-ACETYLGLUCOSAMINE--N-ACETYLMURAMYL-(PENTAPEPTIDE) PYROPHOSPHORYL-UNDECAPRENOL N-ACETYLGLUCOSAMINE TRANSFERASE 1"/>
    <property type="match status" value="1"/>
</dbReference>
<dbReference type="Pfam" id="PF04101">
    <property type="entry name" value="Glyco_tran_28_C"/>
    <property type="match status" value="1"/>
</dbReference>
<sequence length="386" mass="40764">MTRPIGYFVHHQGRGHAERAAAIVNAMPDDRPVVLFSARADIFPPLAAHVTVRVIPSLFEAVGDEPVALANAPTPSTLHCAPLGWKSITQAVAMIATWFDQARPALFVTDVSAELAQLARIASVPCVSVLQHGERSDPGHMAAYESALGILAPYAPSLEQPGRPDWMLAKTHYAPGVGVHGEAIDRAAARTLLGLPLDATIVVVVAGGGGNGTPATPLTLGARAEPDALWLTIGAVEQEWHATAPGNLRHLGWVDTPALYIAAADRVVSSAGNTTVHMIAAAGRPWIVVPEWRYFDEQLWKARMLDQAGAAIMLEHWPSHVGAWTHAWARAAALDLACQQALYDADAARDAAAWLAGLADAAWMPPGVAPSPGPAPAVDLLFESLP</sequence>
<dbReference type="InterPro" id="IPR007235">
    <property type="entry name" value="Glyco_trans_28_C"/>
</dbReference>
<dbReference type="SUPFAM" id="SSF53756">
    <property type="entry name" value="UDP-Glycosyltransferase/glycogen phosphorylase"/>
    <property type="match status" value="1"/>
</dbReference>
<dbReference type="PANTHER" id="PTHR21015:SF22">
    <property type="entry name" value="GLYCOSYLTRANSFERASE"/>
    <property type="match status" value="1"/>
</dbReference>
<gene>
    <name evidence="2" type="ORF">ACFONA_01125</name>
</gene>
<evidence type="ECO:0000259" key="1">
    <source>
        <dbReference type="Pfam" id="PF04101"/>
    </source>
</evidence>
<dbReference type="RefSeq" id="WP_261293839.1">
    <property type="nucleotide sequence ID" value="NZ_JANQBK010000004.1"/>
</dbReference>
<keyword evidence="3" id="KW-1185">Reference proteome</keyword>
<feature type="domain" description="Glycosyl transferase family 28 C-terminal" evidence="1">
    <location>
        <begin position="252"/>
        <end position="315"/>
    </location>
</feature>
<accession>A0ABV7SQY1</accession>
<dbReference type="Gene3D" id="3.40.50.2000">
    <property type="entry name" value="Glycogen Phosphorylase B"/>
    <property type="match status" value="1"/>
</dbReference>
<protein>
    <submittedName>
        <fullName evidence="2">Glycosyltransferase</fullName>
    </submittedName>
</protein>
<dbReference type="Proteomes" id="UP001595713">
    <property type="component" value="Unassembled WGS sequence"/>
</dbReference>
<comment type="caution">
    <text evidence="2">The sequence shown here is derived from an EMBL/GenBank/DDBJ whole genome shotgun (WGS) entry which is preliminary data.</text>
</comment>
<reference evidence="3" key="1">
    <citation type="journal article" date="2019" name="Int. J. Syst. Evol. Microbiol.">
        <title>The Global Catalogue of Microorganisms (GCM) 10K type strain sequencing project: providing services to taxonomists for standard genome sequencing and annotation.</title>
        <authorList>
            <consortium name="The Broad Institute Genomics Platform"/>
            <consortium name="The Broad Institute Genome Sequencing Center for Infectious Disease"/>
            <person name="Wu L."/>
            <person name="Ma J."/>
        </authorList>
    </citation>
    <scope>NUCLEOTIDE SEQUENCE [LARGE SCALE GENOMIC DNA]</scope>
    <source>
        <strain evidence="3">KCTC 42739</strain>
    </source>
</reference>
<evidence type="ECO:0000313" key="3">
    <source>
        <dbReference type="Proteomes" id="UP001595713"/>
    </source>
</evidence>
<evidence type="ECO:0000313" key="2">
    <source>
        <dbReference type="EMBL" id="MFC3578751.1"/>
    </source>
</evidence>
<proteinExistence type="predicted"/>
<dbReference type="EMBL" id="JBHRXP010000001">
    <property type="protein sequence ID" value="MFC3578751.1"/>
    <property type="molecule type" value="Genomic_DNA"/>
</dbReference>
<name>A0ABV7SQY1_9SPHN</name>